<dbReference type="RefSeq" id="WP_020965559.1">
    <property type="nucleotide sequence ID" value="NZ_CP045670.1"/>
</dbReference>
<evidence type="ECO:0000256" key="6">
    <source>
        <dbReference type="ARBA" id="ARBA00022989"/>
    </source>
</evidence>
<organism evidence="8 9">
    <name type="scientific">Treponema pedis</name>
    <dbReference type="NCBI Taxonomy" id="409322"/>
    <lineage>
        <taxon>Bacteria</taxon>
        <taxon>Pseudomonadati</taxon>
        <taxon>Spirochaetota</taxon>
        <taxon>Spirochaetia</taxon>
        <taxon>Spirochaetales</taxon>
        <taxon>Treponemataceae</taxon>
        <taxon>Treponema</taxon>
    </lineage>
</organism>
<evidence type="ECO:0000256" key="3">
    <source>
        <dbReference type="ARBA" id="ARBA00022475"/>
    </source>
</evidence>
<comment type="subcellular location">
    <subcellularLocation>
        <location evidence="1">Cell membrane</location>
        <topology evidence="1">Multi-pass membrane protein</topology>
    </subcellularLocation>
</comment>
<evidence type="ECO:0000256" key="1">
    <source>
        <dbReference type="ARBA" id="ARBA00004651"/>
    </source>
</evidence>
<evidence type="ECO:0000256" key="5">
    <source>
        <dbReference type="ARBA" id="ARBA00022960"/>
    </source>
</evidence>
<dbReference type="EMBL" id="CP061839">
    <property type="protein sequence ID" value="QOW62026.1"/>
    <property type="molecule type" value="Genomic_DNA"/>
</dbReference>
<dbReference type="Proteomes" id="UP000593915">
    <property type="component" value="Chromosome"/>
</dbReference>
<name>A0A7S7AYD5_9SPIR</name>
<dbReference type="NCBIfam" id="TIGR03426">
    <property type="entry name" value="shape_MreD"/>
    <property type="match status" value="1"/>
</dbReference>
<evidence type="ECO:0000313" key="8">
    <source>
        <dbReference type="EMBL" id="QOW62026.1"/>
    </source>
</evidence>
<dbReference type="Pfam" id="PF04093">
    <property type="entry name" value="MreD"/>
    <property type="match status" value="1"/>
</dbReference>
<dbReference type="GeneID" id="301090286"/>
<dbReference type="PIRSF" id="PIRSF037497">
    <property type="entry name" value="MreD_Clostridium/Treponema_prd"/>
    <property type="match status" value="1"/>
</dbReference>
<keyword evidence="4" id="KW-0812">Transmembrane</keyword>
<proteinExistence type="inferred from homology"/>
<reference evidence="8 9" key="1">
    <citation type="submission" date="2020-09" db="EMBL/GenBank/DDBJ databases">
        <title>Characterization of Treponema spp. from bovine digital dermatitis in Korea.</title>
        <authorList>
            <person name="Espiritu H.M."/>
            <person name="Cho Y.I."/>
            <person name="Mamuad L."/>
        </authorList>
    </citation>
    <scope>NUCLEOTIDE SEQUENCE [LARGE SCALE GENOMIC DNA]</scope>
    <source>
        <strain evidence="8 9">KS1</strain>
    </source>
</reference>
<dbReference type="InterPro" id="IPR007227">
    <property type="entry name" value="Cell_shape_determining_MreD"/>
</dbReference>
<evidence type="ECO:0000256" key="4">
    <source>
        <dbReference type="ARBA" id="ARBA00022692"/>
    </source>
</evidence>
<dbReference type="AlphaFoldDB" id="A0A7S7AYD5"/>
<dbReference type="InterPro" id="IPR017225">
    <property type="entry name" value="Cell_shape_determin_MreD_prd"/>
</dbReference>
<keyword evidence="7" id="KW-0472">Membrane</keyword>
<accession>A0A7S7AYD5</accession>
<protein>
    <submittedName>
        <fullName evidence="8">Rod shape-determining protein MreD</fullName>
    </submittedName>
</protein>
<gene>
    <name evidence="8" type="primary">mreD</name>
    <name evidence="8" type="ORF">IFE08_06760</name>
</gene>
<keyword evidence="6" id="KW-1133">Transmembrane helix</keyword>
<keyword evidence="5" id="KW-0133">Cell shape</keyword>
<dbReference type="GO" id="GO:0005886">
    <property type="term" value="C:plasma membrane"/>
    <property type="evidence" value="ECO:0007669"/>
    <property type="project" value="UniProtKB-SubCell"/>
</dbReference>
<dbReference type="GO" id="GO:0008360">
    <property type="term" value="P:regulation of cell shape"/>
    <property type="evidence" value="ECO:0007669"/>
    <property type="project" value="UniProtKB-KW"/>
</dbReference>
<sequence length="169" mass="18958">MKKVILWTSLTAFFISLLQTAVFSHISFFPIMPEFILLLILYTGISNGSMTGLVCGFISGLFLDFLSAAPIGLHSFIFTLLGFISGKIYGLYNLNKIIFTCLLGTAVFLFYAVILFVLRFLFGQNIHIFNLITLDFLIRIAVNAVFAPIMFLLLNLFPAAFKVKEYSVL</sequence>
<evidence type="ECO:0000256" key="2">
    <source>
        <dbReference type="ARBA" id="ARBA00007776"/>
    </source>
</evidence>
<comment type="similarity">
    <text evidence="2">Belongs to the MreD family.</text>
</comment>
<evidence type="ECO:0000313" key="9">
    <source>
        <dbReference type="Proteomes" id="UP000593915"/>
    </source>
</evidence>
<keyword evidence="3" id="KW-1003">Cell membrane</keyword>
<evidence type="ECO:0000256" key="7">
    <source>
        <dbReference type="ARBA" id="ARBA00023136"/>
    </source>
</evidence>